<evidence type="ECO:0000313" key="2">
    <source>
        <dbReference type="Proteomes" id="UP001234297"/>
    </source>
</evidence>
<proteinExistence type="predicted"/>
<reference evidence="1 2" key="1">
    <citation type="journal article" date="2022" name="Hortic Res">
        <title>A haplotype resolved chromosomal level avocado genome allows analysis of novel avocado genes.</title>
        <authorList>
            <person name="Nath O."/>
            <person name="Fletcher S.J."/>
            <person name="Hayward A."/>
            <person name="Shaw L.M."/>
            <person name="Masouleh A.K."/>
            <person name="Furtado A."/>
            <person name="Henry R.J."/>
            <person name="Mitter N."/>
        </authorList>
    </citation>
    <scope>NUCLEOTIDE SEQUENCE [LARGE SCALE GENOMIC DNA]</scope>
    <source>
        <strain evidence="2">cv. Hass</strain>
    </source>
</reference>
<accession>A0ACC2KH75</accession>
<protein>
    <submittedName>
        <fullName evidence="1">Uncharacterized protein</fullName>
    </submittedName>
</protein>
<dbReference type="EMBL" id="CM056817">
    <property type="protein sequence ID" value="KAJ8620263.1"/>
    <property type="molecule type" value="Genomic_DNA"/>
</dbReference>
<organism evidence="1 2">
    <name type="scientific">Persea americana</name>
    <name type="common">Avocado</name>
    <dbReference type="NCBI Taxonomy" id="3435"/>
    <lineage>
        <taxon>Eukaryota</taxon>
        <taxon>Viridiplantae</taxon>
        <taxon>Streptophyta</taxon>
        <taxon>Embryophyta</taxon>
        <taxon>Tracheophyta</taxon>
        <taxon>Spermatophyta</taxon>
        <taxon>Magnoliopsida</taxon>
        <taxon>Magnoliidae</taxon>
        <taxon>Laurales</taxon>
        <taxon>Lauraceae</taxon>
        <taxon>Persea</taxon>
    </lineage>
</organism>
<gene>
    <name evidence="1" type="ORF">MRB53_028792</name>
</gene>
<comment type="caution">
    <text evidence="1">The sequence shown here is derived from an EMBL/GenBank/DDBJ whole genome shotgun (WGS) entry which is preliminary data.</text>
</comment>
<sequence>MAFFLGQEIGETVKRGVAKDMEPYHEDDGNDDEDDDEDDEAGAESHHEKGAFALGEFLLLSGAAAGVPDLQSVGRSRSRH</sequence>
<name>A0ACC2KH75_PERAE</name>
<dbReference type="Proteomes" id="UP001234297">
    <property type="component" value="Chromosome 9"/>
</dbReference>
<keyword evidence="2" id="KW-1185">Reference proteome</keyword>
<evidence type="ECO:0000313" key="1">
    <source>
        <dbReference type="EMBL" id="KAJ8620263.1"/>
    </source>
</evidence>